<comment type="caution">
    <text evidence="5">The sequence shown here is derived from an EMBL/GenBank/DDBJ whole genome shotgun (WGS) entry which is preliminary data.</text>
</comment>
<dbReference type="PANTHER" id="PTHR30146">
    <property type="entry name" value="LACI-RELATED TRANSCRIPTIONAL REPRESSOR"/>
    <property type="match status" value="1"/>
</dbReference>
<dbReference type="SMART" id="SM00354">
    <property type="entry name" value="HTH_LACI"/>
    <property type="match status" value="1"/>
</dbReference>
<dbReference type="EMBL" id="JBHSZV010000047">
    <property type="protein sequence ID" value="MFC7063360.1"/>
    <property type="molecule type" value="Genomic_DNA"/>
</dbReference>
<organism evidence="5 6">
    <name type="scientific">Halobacillus seohaensis</name>
    <dbReference type="NCBI Taxonomy" id="447421"/>
    <lineage>
        <taxon>Bacteria</taxon>
        <taxon>Bacillati</taxon>
        <taxon>Bacillota</taxon>
        <taxon>Bacilli</taxon>
        <taxon>Bacillales</taxon>
        <taxon>Bacillaceae</taxon>
        <taxon>Halobacillus</taxon>
    </lineage>
</organism>
<accession>A0ABW2EMM8</accession>
<proteinExistence type="predicted"/>
<dbReference type="Pfam" id="PF13377">
    <property type="entry name" value="Peripla_BP_3"/>
    <property type="match status" value="1"/>
</dbReference>
<dbReference type="SUPFAM" id="SSF47413">
    <property type="entry name" value="lambda repressor-like DNA-binding domains"/>
    <property type="match status" value="1"/>
</dbReference>
<keyword evidence="6" id="KW-1185">Reference proteome</keyword>
<evidence type="ECO:0000313" key="5">
    <source>
        <dbReference type="EMBL" id="MFC7063360.1"/>
    </source>
</evidence>
<dbReference type="Proteomes" id="UP001596410">
    <property type="component" value="Unassembled WGS sequence"/>
</dbReference>
<feature type="domain" description="HTH lacI-type" evidence="4">
    <location>
        <begin position="7"/>
        <end position="59"/>
    </location>
</feature>
<evidence type="ECO:0000256" key="3">
    <source>
        <dbReference type="ARBA" id="ARBA00023163"/>
    </source>
</evidence>
<dbReference type="GO" id="GO:0003677">
    <property type="term" value="F:DNA binding"/>
    <property type="evidence" value="ECO:0007669"/>
    <property type="project" value="UniProtKB-KW"/>
</dbReference>
<dbReference type="CDD" id="cd01392">
    <property type="entry name" value="HTH_LacI"/>
    <property type="match status" value="1"/>
</dbReference>
<dbReference type="InterPro" id="IPR028082">
    <property type="entry name" value="Peripla_BP_I"/>
</dbReference>
<name>A0ABW2EMM8_9BACI</name>
<keyword evidence="2 5" id="KW-0238">DNA-binding</keyword>
<dbReference type="Gene3D" id="3.40.50.2300">
    <property type="match status" value="2"/>
</dbReference>
<dbReference type="Pfam" id="PF00356">
    <property type="entry name" value="LacI"/>
    <property type="match status" value="1"/>
</dbReference>
<evidence type="ECO:0000256" key="1">
    <source>
        <dbReference type="ARBA" id="ARBA00023015"/>
    </source>
</evidence>
<dbReference type="InterPro" id="IPR010982">
    <property type="entry name" value="Lambda_DNA-bd_dom_sf"/>
</dbReference>
<dbReference type="Gene3D" id="1.10.260.40">
    <property type="entry name" value="lambda repressor-like DNA-binding domains"/>
    <property type="match status" value="1"/>
</dbReference>
<dbReference type="InterPro" id="IPR000843">
    <property type="entry name" value="HTH_LacI"/>
</dbReference>
<evidence type="ECO:0000259" key="4">
    <source>
        <dbReference type="PROSITE" id="PS50932"/>
    </source>
</evidence>
<gene>
    <name evidence="5" type="ORF">ACFQIC_16220</name>
</gene>
<reference evidence="6" key="1">
    <citation type="journal article" date="2019" name="Int. J. Syst. Evol. Microbiol.">
        <title>The Global Catalogue of Microorganisms (GCM) 10K type strain sequencing project: providing services to taxonomists for standard genome sequencing and annotation.</title>
        <authorList>
            <consortium name="The Broad Institute Genomics Platform"/>
            <consortium name="The Broad Institute Genome Sequencing Center for Infectious Disease"/>
            <person name="Wu L."/>
            <person name="Ma J."/>
        </authorList>
    </citation>
    <scope>NUCLEOTIDE SEQUENCE [LARGE SCALE GENOMIC DNA]</scope>
    <source>
        <strain evidence="6">CGMCC 4.1621</strain>
    </source>
</reference>
<dbReference type="PANTHER" id="PTHR30146:SF109">
    <property type="entry name" value="HTH-TYPE TRANSCRIPTIONAL REGULATOR GALS"/>
    <property type="match status" value="1"/>
</dbReference>
<dbReference type="PROSITE" id="PS50932">
    <property type="entry name" value="HTH_LACI_2"/>
    <property type="match status" value="1"/>
</dbReference>
<evidence type="ECO:0000256" key="2">
    <source>
        <dbReference type="ARBA" id="ARBA00023125"/>
    </source>
</evidence>
<dbReference type="InterPro" id="IPR046335">
    <property type="entry name" value="LacI/GalR-like_sensor"/>
</dbReference>
<dbReference type="SUPFAM" id="SSF53822">
    <property type="entry name" value="Periplasmic binding protein-like I"/>
    <property type="match status" value="1"/>
</dbReference>
<protein>
    <submittedName>
        <fullName evidence="5">LacI family DNA-binding transcriptional regulator</fullName>
    </submittedName>
</protein>
<keyword evidence="3" id="KW-0804">Transcription</keyword>
<evidence type="ECO:0000313" key="6">
    <source>
        <dbReference type="Proteomes" id="UP001596410"/>
    </source>
</evidence>
<sequence>MSRKKKPSMTDIATHLNISKNAVSLALNQKQGVSKELREQILKVAEELGYGEFAKNRKSARSILVMVPERIMGYEDNDHFLFYHDLIWGVERSIKERGVQPVIAKIDRSMEQNLTLPQLFDDIDFEGVILFGIVSENYARMVYQQGCPLVLFDSYYHDIHCPVVTSANFEGGYQAVKHLIENGHRSIGFIGPTNLTSSHEERYFGYWKAMQDHNLIPFDGLLRFKGYQENKQEIQKYVSQLKERPSAIFCGNDRMAILLMDVFREQNIRVPEDISIVGFDDLELAATANPRLTTIQVHKQEMCEAAIDMTLRTSDNKKHALIKWEVPGEFISRDSVKDVSR</sequence>
<keyword evidence="1" id="KW-0805">Transcription regulation</keyword>